<keyword evidence="3" id="KW-1185">Reference proteome</keyword>
<feature type="region of interest" description="Disordered" evidence="1">
    <location>
        <begin position="1"/>
        <end position="26"/>
    </location>
</feature>
<accession>A0A9P1H5Z5</accession>
<name>A0A9P1H5Z5_9PEZI</name>
<gene>
    <name evidence="2" type="ORF">PPNO1_LOCUS5634</name>
</gene>
<organism evidence="2 3">
    <name type="scientific">Parascedosporium putredinis</name>
    <dbReference type="NCBI Taxonomy" id="1442378"/>
    <lineage>
        <taxon>Eukaryota</taxon>
        <taxon>Fungi</taxon>
        <taxon>Dikarya</taxon>
        <taxon>Ascomycota</taxon>
        <taxon>Pezizomycotina</taxon>
        <taxon>Sordariomycetes</taxon>
        <taxon>Hypocreomycetidae</taxon>
        <taxon>Microascales</taxon>
        <taxon>Microascaceae</taxon>
        <taxon>Parascedosporium</taxon>
    </lineage>
</organism>
<evidence type="ECO:0000313" key="3">
    <source>
        <dbReference type="Proteomes" id="UP000838763"/>
    </source>
</evidence>
<comment type="caution">
    <text evidence="2">The sequence shown here is derived from an EMBL/GenBank/DDBJ whole genome shotgun (WGS) entry which is preliminary data.</text>
</comment>
<evidence type="ECO:0000256" key="1">
    <source>
        <dbReference type="SAM" id="MobiDB-lite"/>
    </source>
</evidence>
<dbReference type="EMBL" id="CALLCH030000014">
    <property type="protein sequence ID" value="CAI4215960.1"/>
    <property type="molecule type" value="Genomic_DNA"/>
</dbReference>
<dbReference type="AlphaFoldDB" id="A0A9P1H5Z5"/>
<protein>
    <submittedName>
        <fullName evidence="2">Uncharacterized protein</fullName>
    </submittedName>
</protein>
<dbReference type="Proteomes" id="UP000838763">
    <property type="component" value="Unassembled WGS sequence"/>
</dbReference>
<evidence type="ECO:0000313" key="2">
    <source>
        <dbReference type="EMBL" id="CAI4215960.1"/>
    </source>
</evidence>
<feature type="compositionally biased region" description="Polar residues" evidence="1">
    <location>
        <begin position="10"/>
        <end position="20"/>
    </location>
</feature>
<reference evidence="2" key="1">
    <citation type="submission" date="2022-11" db="EMBL/GenBank/DDBJ databases">
        <authorList>
            <person name="Scott C."/>
            <person name="Bruce N."/>
        </authorList>
    </citation>
    <scope>NUCLEOTIDE SEQUENCE</scope>
</reference>
<proteinExistence type="predicted"/>
<sequence length="270" mass="30288">MMAAPVSSIPHISNLATSGESENEKAPTIRFTGVEELFREINRVSGDFLVVTHVSPHDFDQIDRLRCQARPKGRKFRLRRYHADAGILVVTIPTELHESLHIQLYEGFRDQLVESGKSDSSGGPDPERASKGAWPTLVIEAGVSESLNELHEDMRWWFAASDHQVKIVLLTKFDLARSAIFLERWEEESCIARPGPTTTRYATASYPVLRQRIVITRDTTTNPVSYLVTSGALILPFRLLFIREPGSGEGDFVISIPALESYARTAWLLV</sequence>
<dbReference type="OrthoDB" id="76567at2759"/>